<protein>
    <recommendedName>
        <fullName evidence="2">histidine kinase</fullName>
        <ecNumber evidence="2">2.7.13.3</ecNumber>
    </recommendedName>
</protein>
<dbReference type="Gene3D" id="1.20.5.1930">
    <property type="match status" value="1"/>
</dbReference>
<reference evidence="12" key="1">
    <citation type="submission" date="2022-01" db="EMBL/GenBank/DDBJ databases">
        <title>Microbacterium eymi and Microbacterium rhizovicinus sp. nov., isolated from the rhizospheric soil of Elymus tsukushiensis, a plant native to the Dokdo Islands, Republic of Korea.</title>
        <authorList>
            <person name="Hwang Y.J."/>
        </authorList>
    </citation>
    <scope>NUCLEOTIDE SEQUENCE</scope>
    <source>
        <strain evidence="12">KUDC0405</strain>
    </source>
</reference>
<keyword evidence="3" id="KW-0597">Phosphoprotein</keyword>
<dbReference type="Gene3D" id="3.30.565.10">
    <property type="entry name" value="Histidine kinase-like ATPase, C-terminal domain"/>
    <property type="match status" value="1"/>
</dbReference>
<evidence type="ECO:0000256" key="9">
    <source>
        <dbReference type="SAM" id="MobiDB-lite"/>
    </source>
</evidence>
<feature type="transmembrane region" description="Helical" evidence="10">
    <location>
        <begin position="72"/>
        <end position="90"/>
    </location>
</feature>
<feature type="transmembrane region" description="Helical" evidence="10">
    <location>
        <begin position="42"/>
        <end position="60"/>
    </location>
</feature>
<evidence type="ECO:0000313" key="13">
    <source>
        <dbReference type="Proteomes" id="UP001054811"/>
    </source>
</evidence>
<sequence length="351" mass="36194">MAMAIIASIGCVVLSQLPGAATPLWAFATVLVLAFSVADHLRGIRACIALVLILAATFTIQVGTSTSTVEMLLTPPIIVGAPALAGWLLARSRAQSERLRWLTAELAAEREKHAALAAEAERSRIARDLHDILAHTLSSIAVQAGAAQASLSASDPAMGPVEHVMTSAREGLAEVRSLLAVARGRTGPDADPRPGLERLPELTAADGASLTVVGSPVPVAAGVSLAAFRIVQEALTNARRHAPGSRPRVTVAYEPEALRIVIENEIRADISSHDRGNVDGAGNGLVGMVERAAAHSGTVQAGQSNDGELWRVCATLPYGQPESSSQPPSRESSPASSTVPSGTVASAKAAP</sequence>
<gene>
    <name evidence="12" type="ORF">L2X98_31415</name>
</gene>
<keyword evidence="4" id="KW-0808">Transferase</keyword>
<dbReference type="PANTHER" id="PTHR24421:SF10">
    <property type="entry name" value="NITRATE_NITRITE SENSOR PROTEIN NARQ"/>
    <property type="match status" value="1"/>
</dbReference>
<evidence type="ECO:0000256" key="6">
    <source>
        <dbReference type="ARBA" id="ARBA00022777"/>
    </source>
</evidence>
<evidence type="ECO:0000259" key="11">
    <source>
        <dbReference type="Pfam" id="PF07730"/>
    </source>
</evidence>
<dbReference type="InterPro" id="IPR011712">
    <property type="entry name" value="Sig_transdc_His_kin_sub3_dim/P"/>
</dbReference>
<feature type="region of interest" description="Disordered" evidence="9">
    <location>
        <begin position="314"/>
        <end position="351"/>
    </location>
</feature>
<feature type="domain" description="Signal transduction histidine kinase subgroup 3 dimerisation and phosphoacceptor" evidence="11">
    <location>
        <begin position="121"/>
        <end position="183"/>
    </location>
</feature>
<keyword evidence="6 12" id="KW-0418">Kinase</keyword>
<dbReference type="InterPro" id="IPR050482">
    <property type="entry name" value="Sensor_HK_TwoCompSys"/>
</dbReference>
<keyword evidence="10" id="KW-1133">Transmembrane helix</keyword>
<keyword evidence="5" id="KW-0547">Nucleotide-binding</keyword>
<evidence type="ECO:0000256" key="1">
    <source>
        <dbReference type="ARBA" id="ARBA00000085"/>
    </source>
</evidence>
<dbReference type="GO" id="GO:0016301">
    <property type="term" value="F:kinase activity"/>
    <property type="evidence" value="ECO:0007669"/>
    <property type="project" value="UniProtKB-KW"/>
</dbReference>
<dbReference type="RefSeq" id="WP_259611443.1">
    <property type="nucleotide sequence ID" value="NZ_CP091139.2"/>
</dbReference>
<dbReference type="EMBL" id="CP091139">
    <property type="protein sequence ID" value="UUT34908.1"/>
    <property type="molecule type" value="Genomic_DNA"/>
</dbReference>
<evidence type="ECO:0000256" key="5">
    <source>
        <dbReference type="ARBA" id="ARBA00022741"/>
    </source>
</evidence>
<evidence type="ECO:0000256" key="4">
    <source>
        <dbReference type="ARBA" id="ARBA00022679"/>
    </source>
</evidence>
<evidence type="ECO:0000256" key="10">
    <source>
        <dbReference type="SAM" id="Phobius"/>
    </source>
</evidence>
<dbReference type="InterPro" id="IPR036890">
    <property type="entry name" value="HATPase_C_sf"/>
</dbReference>
<dbReference type="PANTHER" id="PTHR24421">
    <property type="entry name" value="NITRATE/NITRITE SENSOR PROTEIN NARX-RELATED"/>
    <property type="match status" value="1"/>
</dbReference>
<dbReference type="SUPFAM" id="SSF55874">
    <property type="entry name" value="ATPase domain of HSP90 chaperone/DNA topoisomerase II/histidine kinase"/>
    <property type="match status" value="1"/>
</dbReference>
<dbReference type="EC" id="2.7.13.3" evidence="2"/>
<dbReference type="Pfam" id="PF07730">
    <property type="entry name" value="HisKA_3"/>
    <property type="match status" value="1"/>
</dbReference>
<evidence type="ECO:0000256" key="8">
    <source>
        <dbReference type="ARBA" id="ARBA00023012"/>
    </source>
</evidence>
<keyword evidence="10" id="KW-0472">Membrane</keyword>
<evidence type="ECO:0000256" key="3">
    <source>
        <dbReference type="ARBA" id="ARBA00022553"/>
    </source>
</evidence>
<keyword evidence="13" id="KW-1185">Reference proteome</keyword>
<keyword evidence="7" id="KW-0067">ATP-binding</keyword>
<proteinExistence type="predicted"/>
<keyword evidence="10" id="KW-0812">Transmembrane</keyword>
<organism evidence="12 13">
    <name type="scientific">Microbacterium elymi</name>
    <dbReference type="NCBI Taxonomy" id="2909587"/>
    <lineage>
        <taxon>Bacteria</taxon>
        <taxon>Bacillati</taxon>
        <taxon>Actinomycetota</taxon>
        <taxon>Actinomycetes</taxon>
        <taxon>Micrococcales</taxon>
        <taxon>Microbacteriaceae</taxon>
        <taxon>Microbacterium</taxon>
    </lineage>
</organism>
<accession>A0ABY5NIC4</accession>
<dbReference type="Proteomes" id="UP001054811">
    <property type="component" value="Chromosome"/>
</dbReference>
<feature type="compositionally biased region" description="Low complexity" evidence="9">
    <location>
        <begin position="319"/>
        <end position="344"/>
    </location>
</feature>
<name>A0ABY5NIC4_9MICO</name>
<keyword evidence="8" id="KW-0902">Two-component regulatory system</keyword>
<evidence type="ECO:0000256" key="7">
    <source>
        <dbReference type="ARBA" id="ARBA00022840"/>
    </source>
</evidence>
<dbReference type="CDD" id="cd16917">
    <property type="entry name" value="HATPase_UhpB-NarQ-NarX-like"/>
    <property type="match status" value="1"/>
</dbReference>
<evidence type="ECO:0000313" key="12">
    <source>
        <dbReference type="EMBL" id="UUT34908.1"/>
    </source>
</evidence>
<comment type="catalytic activity">
    <reaction evidence="1">
        <text>ATP + protein L-histidine = ADP + protein N-phospho-L-histidine.</text>
        <dbReference type="EC" id="2.7.13.3"/>
    </reaction>
</comment>
<evidence type="ECO:0000256" key="2">
    <source>
        <dbReference type="ARBA" id="ARBA00012438"/>
    </source>
</evidence>